<comment type="similarity">
    <text evidence="2 10">Belongs to the cytochrome c-type heme lyase family.</text>
</comment>
<dbReference type="InterPro" id="IPR000511">
    <property type="entry name" value="Holocyt_c/c1_synthase"/>
</dbReference>
<name>A0A8J4DAY3_9CHLO</name>
<dbReference type="EMBL" id="BNCQ01000005">
    <property type="protein sequence ID" value="GIL98638.1"/>
    <property type="molecule type" value="Genomic_DNA"/>
</dbReference>
<dbReference type="GO" id="GO:0005743">
    <property type="term" value="C:mitochondrial inner membrane"/>
    <property type="evidence" value="ECO:0007669"/>
    <property type="project" value="UniProtKB-SubCell"/>
</dbReference>
<keyword evidence="4 10" id="KW-0479">Metal-binding</keyword>
<keyword evidence="7 10" id="KW-0496">Mitochondrion</keyword>
<dbReference type="PANTHER" id="PTHR12743">
    <property type="entry name" value="CYTOCHROME C1 HEME LYASE"/>
    <property type="match status" value="1"/>
</dbReference>
<comment type="subcellular location">
    <subcellularLocation>
        <location evidence="1 10">Mitochondrion inner membrane</location>
    </subcellularLocation>
</comment>
<dbReference type="PANTHER" id="PTHR12743:SF8">
    <property type="entry name" value="PROTEIN HRI1"/>
    <property type="match status" value="1"/>
</dbReference>
<comment type="caution">
    <text evidence="13">The sequence shown here is derived from an EMBL/GenBank/DDBJ whole genome shotgun (WGS) entry which is preliminary data.</text>
</comment>
<evidence type="ECO:0000256" key="8">
    <source>
        <dbReference type="ARBA" id="ARBA00023136"/>
    </source>
</evidence>
<evidence type="ECO:0000313" key="12">
    <source>
        <dbReference type="EMBL" id="GIL70918.1"/>
    </source>
</evidence>
<dbReference type="PROSITE" id="PS00821">
    <property type="entry name" value="CYTO_HEME_LYASE_1"/>
    <property type="match status" value="1"/>
</dbReference>
<evidence type="ECO:0000313" key="15">
    <source>
        <dbReference type="Proteomes" id="UP000747110"/>
    </source>
</evidence>
<evidence type="ECO:0000256" key="6">
    <source>
        <dbReference type="ARBA" id="ARBA00023004"/>
    </source>
</evidence>
<reference evidence="13" key="1">
    <citation type="journal article" date="2021" name="Proc. Natl. Acad. Sci. U.S.A.">
        <title>Three genomes in the algal genus Volvox reveal the fate of a haploid sex-determining region after a transition to homothallism.</title>
        <authorList>
            <person name="Yamamoto K."/>
            <person name="Hamaji T."/>
            <person name="Kawai-Toyooka H."/>
            <person name="Matsuzaki R."/>
            <person name="Takahashi F."/>
            <person name="Nishimura Y."/>
            <person name="Kawachi M."/>
            <person name="Noguchi H."/>
            <person name="Minakuchi Y."/>
            <person name="Umen J.G."/>
            <person name="Toyoda A."/>
            <person name="Nozaki H."/>
        </authorList>
    </citation>
    <scope>NUCLEOTIDE SEQUENCE</scope>
    <source>
        <strain evidence="13">NIES-3785</strain>
        <strain evidence="12">NIES-3786</strain>
    </source>
</reference>
<comment type="catalytic activity">
    <reaction evidence="10">
        <text>holo-[cytochrome c] = apo-[cytochrome c] + heme b</text>
        <dbReference type="Rhea" id="RHEA:22648"/>
        <dbReference type="Rhea" id="RHEA-COMP:10725"/>
        <dbReference type="Rhea" id="RHEA-COMP:10726"/>
        <dbReference type="ChEBI" id="CHEBI:29950"/>
        <dbReference type="ChEBI" id="CHEBI:60344"/>
        <dbReference type="ChEBI" id="CHEBI:83739"/>
        <dbReference type="EC" id="4.4.1.17"/>
    </reaction>
</comment>
<keyword evidence="3 10" id="KW-0349">Heme</keyword>
<dbReference type="GO" id="GO:0004408">
    <property type="term" value="F:holocytochrome-c synthase activity"/>
    <property type="evidence" value="ECO:0007669"/>
    <property type="project" value="UniProtKB-EC"/>
</dbReference>
<evidence type="ECO:0000256" key="9">
    <source>
        <dbReference type="ARBA" id="ARBA00023239"/>
    </source>
</evidence>
<evidence type="ECO:0000256" key="11">
    <source>
        <dbReference type="SAM" id="MobiDB-lite"/>
    </source>
</evidence>
<dbReference type="Proteomes" id="UP000722791">
    <property type="component" value="Unassembled WGS sequence"/>
</dbReference>
<dbReference type="GO" id="GO:0046872">
    <property type="term" value="F:metal ion binding"/>
    <property type="evidence" value="ECO:0007669"/>
    <property type="project" value="UniProtKB-KW"/>
</dbReference>
<keyword evidence="5 10" id="KW-0999">Mitochondrion inner membrane</keyword>
<evidence type="ECO:0000256" key="4">
    <source>
        <dbReference type="ARBA" id="ARBA00022723"/>
    </source>
</evidence>
<keyword evidence="6 10" id="KW-0408">Iron</keyword>
<dbReference type="AlphaFoldDB" id="A0A8J4DAY3"/>
<evidence type="ECO:0000313" key="14">
    <source>
        <dbReference type="Proteomes" id="UP000722791"/>
    </source>
</evidence>
<keyword evidence="8 10" id="KW-0472">Membrane</keyword>
<comment type="function">
    <text evidence="10">Lyase that catalyzes the covalent linking of the heme group to the cytochrome C apoprotein to produce the mature functional cytochrome.</text>
</comment>
<feature type="region of interest" description="Disordered" evidence="11">
    <location>
        <begin position="1"/>
        <end position="37"/>
    </location>
</feature>
<keyword evidence="9 10" id="KW-0456">Lyase</keyword>
<dbReference type="EMBL" id="BNCP01000002">
    <property type="protein sequence ID" value="GIL70918.1"/>
    <property type="molecule type" value="Genomic_DNA"/>
</dbReference>
<keyword evidence="15" id="KW-1185">Reference proteome</keyword>
<evidence type="ECO:0000313" key="13">
    <source>
        <dbReference type="EMBL" id="GIL98638.1"/>
    </source>
</evidence>
<evidence type="ECO:0000256" key="7">
    <source>
        <dbReference type="ARBA" id="ARBA00023128"/>
    </source>
</evidence>
<proteinExistence type="inferred from homology"/>
<protein>
    <recommendedName>
        <fullName evidence="10">Holocytochrome c-type synthase</fullName>
        <ecNumber evidence="10">4.4.1.17</ecNumber>
    </recommendedName>
</protein>
<dbReference type="OrthoDB" id="4243at2759"/>
<dbReference type="Proteomes" id="UP000747110">
    <property type="component" value="Unassembled WGS sequence"/>
</dbReference>
<dbReference type="Pfam" id="PF01265">
    <property type="entry name" value="Cyto_heme_lyase"/>
    <property type="match status" value="1"/>
</dbReference>
<accession>A0A8J4DAY3</accession>
<evidence type="ECO:0000256" key="3">
    <source>
        <dbReference type="ARBA" id="ARBA00022617"/>
    </source>
</evidence>
<evidence type="ECO:0000256" key="10">
    <source>
        <dbReference type="RuleBase" id="RU363130"/>
    </source>
</evidence>
<organism evidence="13 14">
    <name type="scientific">Volvox reticuliferus</name>
    <dbReference type="NCBI Taxonomy" id="1737510"/>
    <lineage>
        <taxon>Eukaryota</taxon>
        <taxon>Viridiplantae</taxon>
        <taxon>Chlorophyta</taxon>
        <taxon>core chlorophytes</taxon>
        <taxon>Chlorophyceae</taxon>
        <taxon>CS clade</taxon>
        <taxon>Chlamydomonadales</taxon>
        <taxon>Volvocaceae</taxon>
        <taxon>Volvox</taxon>
    </lineage>
</organism>
<sequence>MGNQQSAPPPPSPSPTACAACADRQPSAEGTSSCPINPKYRNPAVYNVYGQRINDPSSPLPTSPLQFIQGADMLDPKNNMPLEPNQLPCPGQRKPLSTERVASTIPKGGTDNTWLFPSPQMVFNALKRKGKGDDVTEDDMEGFIAAHNSMNEATWQRVMLWETLHRQECDHPTLLRFQGKPHDLSPLAWVRNLLGGPPPFDRHDWIVDRCGREVRYVIDFYFYDDKAGTPEAFEIVARPALDSFDMALDRVKMNIYLRFAEWGLPCPITGHSGIVAARQQQQQQTGGVGAVAAAQPTAAGSS</sequence>
<evidence type="ECO:0000256" key="1">
    <source>
        <dbReference type="ARBA" id="ARBA00004273"/>
    </source>
</evidence>
<gene>
    <name evidence="12" type="ORF">Vretifemale_1582</name>
    <name evidence="13" type="ORF">Vretimale_3867</name>
</gene>
<dbReference type="PROSITE" id="PS00822">
    <property type="entry name" value="CYTO_HEME_LYASE_2"/>
    <property type="match status" value="1"/>
</dbReference>
<dbReference type="EC" id="4.4.1.17" evidence="10"/>
<evidence type="ECO:0000256" key="2">
    <source>
        <dbReference type="ARBA" id="ARBA00007255"/>
    </source>
</evidence>
<evidence type="ECO:0000256" key="5">
    <source>
        <dbReference type="ARBA" id="ARBA00022792"/>
    </source>
</evidence>